<dbReference type="FunFam" id="3.40.970.10:FF:000002">
    <property type="entry name" value="Ribonuclease H"/>
    <property type="match status" value="1"/>
</dbReference>
<evidence type="ECO:0000256" key="6">
    <source>
        <dbReference type="ARBA" id="ARBA00022722"/>
    </source>
</evidence>
<evidence type="ECO:0000256" key="11">
    <source>
        <dbReference type="SAM" id="Coils"/>
    </source>
</evidence>
<dbReference type="EC" id="3.1.26.4" evidence="4"/>
<sequence>MDSGRFRYYVVRRGRKPGIYTSWEECNQQVYGFKGSQLKGFMVRREAEEWLSLPRQHPVGEDTVPEPQDLALSFGAMSVGDSGSVTGDDSSGSVTAGTDLLPQKPDMVPEFDPKAFVIMEDMEQLLLRVCARLEIGPPVFFMRDVFRSKGKKYHGFGVSLQSTAKGIHFFVSGWLSLDEGLARQDAAFITLERLLEEAEVKIFYFNFQVVLRYKEALVEAHRIARLSATEHVMMLEKENAELKQRLSLYNQMFM</sequence>
<keyword evidence="8" id="KW-0255">Endonuclease</keyword>
<dbReference type="GO" id="GO:0004523">
    <property type="term" value="F:RNA-DNA hybrid ribonuclease activity"/>
    <property type="evidence" value="ECO:0007669"/>
    <property type="project" value="UniProtKB-EC"/>
</dbReference>
<comment type="caution">
    <text evidence="13">The sequence shown here is derived from an EMBL/GenBank/DDBJ whole genome shotgun (WGS) entry which is preliminary data.</text>
</comment>
<dbReference type="InterPro" id="IPR011320">
    <property type="entry name" value="RNase_H1_N"/>
</dbReference>
<evidence type="ECO:0000256" key="5">
    <source>
        <dbReference type="ARBA" id="ARBA00017721"/>
    </source>
</evidence>
<dbReference type="AlphaFoldDB" id="A0A444Y6D5"/>
<dbReference type="SMR" id="A0A444Y6D5"/>
<feature type="domain" description="Ribonuclease H1 N-terminal" evidence="12">
    <location>
        <begin position="7"/>
        <end position="50"/>
    </location>
</feature>
<dbReference type="GO" id="GO:0046872">
    <property type="term" value="F:metal ion binding"/>
    <property type="evidence" value="ECO:0007669"/>
    <property type="project" value="UniProtKB-KW"/>
</dbReference>
<gene>
    <name evidence="13" type="ORF">Ahy_B08g093537</name>
</gene>
<evidence type="ECO:0000256" key="1">
    <source>
        <dbReference type="ARBA" id="ARBA00001946"/>
    </source>
</evidence>
<evidence type="ECO:0000256" key="2">
    <source>
        <dbReference type="ARBA" id="ARBA00004065"/>
    </source>
</evidence>
<organism evidence="13 14">
    <name type="scientific">Arachis hypogaea</name>
    <name type="common">Peanut</name>
    <dbReference type="NCBI Taxonomy" id="3818"/>
    <lineage>
        <taxon>Eukaryota</taxon>
        <taxon>Viridiplantae</taxon>
        <taxon>Streptophyta</taxon>
        <taxon>Embryophyta</taxon>
        <taxon>Tracheophyta</taxon>
        <taxon>Spermatophyta</taxon>
        <taxon>Magnoliopsida</taxon>
        <taxon>eudicotyledons</taxon>
        <taxon>Gunneridae</taxon>
        <taxon>Pentapetalae</taxon>
        <taxon>rosids</taxon>
        <taxon>fabids</taxon>
        <taxon>Fabales</taxon>
        <taxon>Fabaceae</taxon>
        <taxon>Papilionoideae</taxon>
        <taxon>50 kb inversion clade</taxon>
        <taxon>dalbergioids sensu lato</taxon>
        <taxon>Dalbergieae</taxon>
        <taxon>Pterocarpus clade</taxon>
        <taxon>Arachis</taxon>
    </lineage>
</organism>
<dbReference type="Gene3D" id="3.40.970.10">
    <property type="entry name" value="Ribonuclease H1, N-terminal domain"/>
    <property type="match status" value="1"/>
</dbReference>
<evidence type="ECO:0000313" key="14">
    <source>
        <dbReference type="Proteomes" id="UP000289738"/>
    </source>
</evidence>
<feature type="coiled-coil region" evidence="11">
    <location>
        <begin position="225"/>
        <end position="252"/>
    </location>
</feature>
<dbReference type="SUPFAM" id="SSF55658">
    <property type="entry name" value="L9 N-domain-like"/>
    <property type="match status" value="1"/>
</dbReference>
<evidence type="ECO:0000256" key="4">
    <source>
        <dbReference type="ARBA" id="ARBA00012180"/>
    </source>
</evidence>
<dbReference type="Proteomes" id="UP000289738">
    <property type="component" value="Chromosome B08"/>
</dbReference>
<keyword evidence="6" id="KW-0540">Nuclease</keyword>
<dbReference type="Gramene" id="arahy.Tifrunner.gnm2.ann2.Ah18g107300.1">
    <property type="protein sequence ID" value="arahy.Tifrunner.gnm2.ann2.Ah18g107300.1-CDS"/>
    <property type="gene ID" value="arahy.Tifrunner.gnm2.ann2.Ah18g107300"/>
</dbReference>
<protein>
    <recommendedName>
        <fullName evidence="5">Ribonuclease H</fullName>
        <ecNumber evidence="4">3.1.26.4</ecNumber>
    </recommendedName>
</protein>
<evidence type="ECO:0000313" key="13">
    <source>
        <dbReference type="EMBL" id="RYQ97488.1"/>
    </source>
</evidence>
<keyword evidence="14" id="KW-1185">Reference proteome</keyword>
<keyword evidence="7" id="KW-0479">Metal-binding</keyword>
<comment type="similarity">
    <text evidence="3">Belongs to the RNase H family.</text>
</comment>
<evidence type="ECO:0000256" key="7">
    <source>
        <dbReference type="ARBA" id="ARBA00022723"/>
    </source>
</evidence>
<evidence type="ECO:0000256" key="3">
    <source>
        <dbReference type="ARBA" id="ARBA00005300"/>
    </source>
</evidence>
<dbReference type="EMBL" id="SDMP01000018">
    <property type="protein sequence ID" value="RYQ97488.1"/>
    <property type="molecule type" value="Genomic_DNA"/>
</dbReference>
<dbReference type="InterPro" id="IPR009027">
    <property type="entry name" value="Ribosomal_bL9/RNase_H1_N"/>
</dbReference>
<evidence type="ECO:0000259" key="12">
    <source>
        <dbReference type="Pfam" id="PF01693"/>
    </source>
</evidence>
<name>A0A444Y6D5_ARAHY</name>
<dbReference type="STRING" id="3818.A0A444Y6D5"/>
<dbReference type="InterPro" id="IPR037056">
    <property type="entry name" value="RNase_H1_N_sf"/>
</dbReference>
<comment type="cofactor">
    <cofactor evidence="1">
        <name>Mg(2+)</name>
        <dbReference type="ChEBI" id="CHEBI:18420"/>
    </cofactor>
</comment>
<proteinExistence type="inferred from homology"/>
<dbReference type="Pfam" id="PF01693">
    <property type="entry name" value="Cauli_VI"/>
    <property type="match status" value="1"/>
</dbReference>
<evidence type="ECO:0000256" key="9">
    <source>
        <dbReference type="ARBA" id="ARBA00022801"/>
    </source>
</evidence>
<dbReference type="OrthoDB" id="407198at2759"/>
<keyword evidence="11" id="KW-0175">Coiled coil</keyword>
<keyword evidence="10" id="KW-0460">Magnesium</keyword>
<evidence type="ECO:0000256" key="8">
    <source>
        <dbReference type="ARBA" id="ARBA00022759"/>
    </source>
</evidence>
<accession>A0A444Y6D5</accession>
<evidence type="ECO:0000256" key="10">
    <source>
        <dbReference type="ARBA" id="ARBA00022842"/>
    </source>
</evidence>
<keyword evidence="9" id="KW-0378">Hydrolase</keyword>
<reference evidence="13 14" key="1">
    <citation type="submission" date="2019-01" db="EMBL/GenBank/DDBJ databases">
        <title>Sequencing of cultivated peanut Arachis hypogaea provides insights into genome evolution and oil improvement.</title>
        <authorList>
            <person name="Chen X."/>
        </authorList>
    </citation>
    <scope>NUCLEOTIDE SEQUENCE [LARGE SCALE GENOMIC DNA]</scope>
    <source>
        <strain evidence="14">cv. Fuhuasheng</strain>
        <tissue evidence="13">Leaves</tissue>
    </source>
</reference>
<comment type="function">
    <text evidence="2">Endonuclease that specifically degrades the RNA of RNA-DNA hybrids.</text>
</comment>